<dbReference type="NCBIfam" id="TIGR02937">
    <property type="entry name" value="sigma70-ECF"/>
    <property type="match status" value="1"/>
</dbReference>
<evidence type="ECO:0000313" key="7">
    <source>
        <dbReference type="EMBL" id="CAI8042834.1"/>
    </source>
</evidence>
<keyword evidence="5" id="KW-0804">Transcription</keyword>
<dbReference type="InterPro" id="IPR050239">
    <property type="entry name" value="Sigma-70_RNA_pol_init_factors"/>
</dbReference>
<dbReference type="CDD" id="cd06171">
    <property type="entry name" value="Sigma70_r4"/>
    <property type="match status" value="1"/>
</dbReference>
<dbReference type="InterPro" id="IPR007624">
    <property type="entry name" value="RNA_pol_sigma70_r3"/>
</dbReference>
<evidence type="ECO:0000256" key="1">
    <source>
        <dbReference type="ARBA" id="ARBA00007788"/>
    </source>
</evidence>
<dbReference type="PANTHER" id="PTHR30603">
    <property type="entry name" value="RNA POLYMERASE SIGMA FACTOR RPO"/>
    <property type="match status" value="1"/>
</dbReference>
<dbReference type="Pfam" id="PF04539">
    <property type="entry name" value="Sigma70_r3"/>
    <property type="match status" value="1"/>
</dbReference>
<dbReference type="InterPro" id="IPR013324">
    <property type="entry name" value="RNA_pol_sigma_r3/r4-like"/>
</dbReference>
<evidence type="ECO:0000256" key="2">
    <source>
        <dbReference type="ARBA" id="ARBA00023015"/>
    </source>
</evidence>
<dbReference type="SUPFAM" id="SSF88659">
    <property type="entry name" value="Sigma3 and sigma4 domains of RNA polymerase sigma factors"/>
    <property type="match status" value="2"/>
</dbReference>
<evidence type="ECO:0000259" key="6">
    <source>
        <dbReference type="PROSITE" id="PS00716"/>
    </source>
</evidence>
<dbReference type="Pfam" id="PF04545">
    <property type="entry name" value="Sigma70_r4"/>
    <property type="match status" value="1"/>
</dbReference>
<comment type="caution">
    <text evidence="7">The sequence shown here is derived from an EMBL/GenBank/DDBJ whole genome shotgun (WGS) entry which is preliminary data.</text>
</comment>
<dbReference type="AlphaFoldDB" id="A0AA35X3K5"/>
<dbReference type="InterPro" id="IPR036388">
    <property type="entry name" value="WH-like_DNA-bd_sf"/>
</dbReference>
<dbReference type="GO" id="GO:0006352">
    <property type="term" value="P:DNA-templated transcription initiation"/>
    <property type="evidence" value="ECO:0007669"/>
    <property type="project" value="InterPro"/>
</dbReference>
<keyword evidence="2" id="KW-0805">Transcription regulation</keyword>
<proteinExistence type="inferred from homology"/>
<dbReference type="EMBL" id="CASHTH010003284">
    <property type="protein sequence ID" value="CAI8042834.1"/>
    <property type="molecule type" value="Genomic_DNA"/>
</dbReference>
<evidence type="ECO:0000313" key="8">
    <source>
        <dbReference type="Proteomes" id="UP001174909"/>
    </source>
</evidence>
<dbReference type="InterPro" id="IPR014284">
    <property type="entry name" value="RNA_pol_sigma-70_dom"/>
</dbReference>
<dbReference type="Gene3D" id="1.10.601.10">
    <property type="entry name" value="RNA Polymerase Primary Sigma Factor"/>
    <property type="match status" value="1"/>
</dbReference>
<gene>
    <name evidence="7" type="ORF">GBAR_LOCUS23755</name>
</gene>
<accession>A0AA35X3K5</accession>
<feature type="domain" description="RNA polymerase sigma-70" evidence="6">
    <location>
        <begin position="216"/>
        <end position="242"/>
    </location>
</feature>
<evidence type="ECO:0000256" key="5">
    <source>
        <dbReference type="ARBA" id="ARBA00023163"/>
    </source>
</evidence>
<evidence type="ECO:0000256" key="4">
    <source>
        <dbReference type="ARBA" id="ARBA00023125"/>
    </source>
</evidence>
<dbReference type="Pfam" id="PF04542">
    <property type="entry name" value="Sigma70_r2"/>
    <property type="match status" value="1"/>
</dbReference>
<dbReference type="Proteomes" id="UP001174909">
    <property type="component" value="Unassembled WGS sequence"/>
</dbReference>
<evidence type="ECO:0000256" key="3">
    <source>
        <dbReference type="ARBA" id="ARBA00023082"/>
    </source>
</evidence>
<comment type="similarity">
    <text evidence="1">Belongs to the sigma-70 factor family.</text>
</comment>
<name>A0AA35X3K5_GEOBA</name>
<sequence length="256" mass="28887">MNPCIRGISPVWGMRAGARNCISQRRTCGSSSALPESISAGGCRCRTSFRRATSVSCVGVQKFDYRKGFKFSTYATWWIRQAVSRSIADQSRTIRIPVHMTEIVNKLMRTTRKFVQEYGRDPTDEEIGSGMDITAERVREIRKFAQLPLALETPVGEDGGAQLGDFVEDRNQVPPVEAASYLLLKEQIADVLSTLSEREARVLELRFGLGDGISHTLEQVGREFGVTRERIRQIEAKALRKLRHPSHSRKLRDFLD</sequence>
<organism evidence="7 8">
    <name type="scientific">Geodia barretti</name>
    <name type="common">Barrett's horny sponge</name>
    <dbReference type="NCBI Taxonomy" id="519541"/>
    <lineage>
        <taxon>Eukaryota</taxon>
        <taxon>Metazoa</taxon>
        <taxon>Porifera</taxon>
        <taxon>Demospongiae</taxon>
        <taxon>Heteroscleromorpha</taxon>
        <taxon>Tetractinellida</taxon>
        <taxon>Astrophorina</taxon>
        <taxon>Geodiidae</taxon>
        <taxon>Geodia</taxon>
    </lineage>
</organism>
<dbReference type="PRINTS" id="PR00046">
    <property type="entry name" value="SIGMA70FCT"/>
</dbReference>
<reference evidence="7" key="1">
    <citation type="submission" date="2023-03" db="EMBL/GenBank/DDBJ databases">
        <authorList>
            <person name="Steffen K."/>
            <person name="Cardenas P."/>
        </authorList>
    </citation>
    <scope>NUCLEOTIDE SEQUENCE</scope>
</reference>
<dbReference type="InterPro" id="IPR013325">
    <property type="entry name" value="RNA_pol_sigma_r2"/>
</dbReference>
<keyword evidence="4" id="KW-0238">DNA-binding</keyword>
<dbReference type="PANTHER" id="PTHR30603:SF60">
    <property type="entry name" value="RNA POLYMERASE SIGMA FACTOR RPOD"/>
    <property type="match status" value="1"/>
</dbReference>
<keyword evidence="3" id="KW-0731">Sigma factor</keyword>
<dbReference type="SUPFAM" id="SSF88946">
    <property type="entry name" value="Sigma2 domain of RNA polymerase sigma factors"/>
    <property type="match status" value="1"/>
</dbReference>
<dbReference type="InterPro" id="IPR000943">
    <property type="entry name" value="RNA_pol_sigma70"/>
</dbReference>
<dbReference type="FunFam" id="1.10.10.10:FF:000004">
    <property type="entry name" value="RNA polymerase sigma factor SigA"/>
    <property type="match status" value="1"/>
</dbReference>
<dbReference type="InterPro" id="IPR007627">
    <property type="entry name" value="RNA_pol_sigma70_r2"/>
</dbReference>
<dbReference type="GO" id="GO:0003677">
    <property type="term" value="F:DNA binding"/>
    <property type="evidence" value="ECO:0007669"/>
    <property type="project" value="UniProtKB-KW"/>
</dbReference>
<dbReference type="PROSITE" id="PS00716">
    <property type="entry name" value="SIGMA70_2"/>
    <property type="match status" value="1"/>
</dbReference>
<protein>
    <submittedName>
        <fullName evidence="7">RNA polymerase sigma factor SigA</fullName>
    </submittedName>
</protein>
<dbReference type="Gene3D" id="1.10.10.10">
    <property type="entry name" value="Winged helix-like DNA-binding domain superfamily/Winged helix DNA-binding domain"/>
    <property type="match status" value="2"/>
</dbReference>
<dbReference type="InterPro" id="IPR007630">
    <property type="entry name" value="RNA_pol_sigma70_r4"/>
</dbReference>
<dbReference type="GO" id="GO:0016987">
    <property type="term" value="F:sigma factor activity"/>
    <property type="evidence" value="ECO:0007669"/>
    <property type="project" value="UniProtKB-KW"/>
</dbReference>
<keyword evidence="8" id="KW-1185">Reference proteome</keyword>